<dbReference type="RefSeq" id="WP_345214972.1">
    <property type="nucleotide sequence ID" value="NZ_BAABGN010000002.1"/>
</dbReference>
<dbReference type="InterPro" id="IPR050508">
    <property type="entry name" value="Methyltransf_Superfamily"/>
</dbReference>
<evidence type="ECO:0000313" key="8">
    <source>
        <dbReference type="Proteomes" id="UP001500622"/>
    </source>
</evidence>
<gene>
    <name evidence="6" type="ORF">GCM10023169_05690</name>
    <name evidence="7" type="ORF">GCM10023169_13300</name>
</gene>
<dbReference type="Proteomes" id="UP001500622">
    <property type="component" value="Unassembled WGS sequence"/>
</dbReference>
<feature type="compositionally biased region" description="Basic residues" evidence="4">
    <location>
        <begin position="178"/>
        <end position="193"/>
    </location>
</feature>
<evidence type="ECO:0000313" key="6">
    <source>
        <dbReference type="EMBL" id="GAA4417322.1"/>
    </source>
</evidence>
<evidence type="ECO:0000256" key="1">
    <source>
        <dbReference type="ARBA" id="ARBA00022603"/>
    </source>
</evidence>
<dbReference type="EMBL" id="BAABGN010000004">
    <property type="protein sequence ID" value="GAA4420906.1"/>
    <property type="molecule type" value="Genomic_DNA"/>
</dbReference>
<dbReference type="PANTHER" id="PTHR42912:SF93">
    <property type="entry name" value="N6-ADENOSINE-METHYLTRANSFERASE TMT1A"/>
    <property type="match status" value="1"/>
</dbReference>
<dbReference type="InterPro" id="IPR041698">
    <property type="entry name" value="Methyltransf_25"/>
</dbReference>
<evidence type="ECO:0000313" key="7">
    <source>
        <dbReference type="EMBL" id="GAA4420906.1"/>
    </source>
</evidence>
<dbReference type="EMBL" id="BAABGN010000002">
    <property type="protein sequence ID" value="GAA4417322.1"/>
    <property type="molecule type" value="Genomic_DNA"/>
</dbReference>
<dbReference type="SUPFAM" id="SSF53335">
    <property type="entry name" value="S-adenosyl-L-methionine-dependent methyltransferases"/>
    <property type="match status" value="1"/>
</dbReference>
<protein>
    <recommendedName>
        <fullName evidence="5">Methyltransferase domain-containing protein</fullName>
    </recommendedName>
</protein>
<dbReference type="Pfam" id="PF13649">
    <property type="entry name" value="Methyltransf_25"/>
    <property type="match status" value="1"/>
</dbReference>
<reference evidence="8" key="2">
    <citation type="journal article" date="2019" name="Int. J. Syst. Evol. Microbiol.">
        <title>The Global Catalogue of Microorganisms (GCM) 10K type strain sequencing project: providing services to taxonomists for standard genome sequencing and annotation.</title>
        <authorList>
            <consortium name="The Broad Institute Genomics Platform"/>
            <consortium name="The Broad Institute Genome Sequencing Center for Infectious Disease"/>
            <person name="Wu L."/>
            <person name="Ma J."/>
        </authorList>
    </citation>
    <scope>NUCLEOTIDE SEQUENCE [LARGE SCALE GENOMIC DNA]</scope>
    <source>
        <strain evidence="8">JCM 17810</strain>
    </source>
</reference>
<evidence type="ECO:0000256" key="4">
    <source>
        <dbReference type="SAM" id="MobiDB-lite"/>
    </source>
</evidence>
<evidence type="ECO:0000259" key="5">
    <source>
        <dbReference type="Pfam" id="PF13649"/>
    </source>
</evidence>
<keyword evidence="2" id="KW-0808">Transferase</keyword>
<dbReference type="InterPro" id="IPR029063">
    <property type="entry name" value="SAM-dependent_MTases_sf"/>
</dbReference>
<accession>A0ABP8KWW5</accession>
<reference evidence="6" key="3">
    <citation type="submission" date="2023-12" db="EMBL/GenBank/DDBJ databases">
        <authorList>
            <person name="Sun Q."/>
            <person name="Inoue M."/>
        </authorList>
    </citation>
    <scope>NUCLEOTIDE SEQUENCE</scope>
    <source>
        <strain evidence="6">JCM 17810</strain>
    </source>
</reference>
<dbReference type="PROSITE" id="PS01184">
    <property type="entry name" value="UBIE_2"/>
    <property type="match status" value="1"/>
</dbReference>
<dbReference type="CDD" id="cd02440">
    <property type="entry name" value="AdoMet_MTases"/>
    <property type="match status" value="1"/>
</dbReference>
<reference evidence="6" key="1">
    <citation type="journal article" date="2014" name="Int. J. Syst. Evol. Microbiol.">
        <title>Complete genome of a new Firmicutes species belonging to the dominant human colonic microbiota ('Ruminococcus bicirculans') reveals two chromosomes and a selective capacity to utilize plant glucans.</title>
        <authorList>
            <consortium name="NISC Comparative Sequencing Program"/>
            <person name="Wegmann U."/>
            <person name="Louis P."/>
            <person name="Goesmann A."/>
            <person name="Henrissat B."/>
            <person name="Duncan S.H."/>
            <person name="Flint H.J."/>
        </authorList>
    </citation>
    <scope>NUCLEOTIDE SEQUENCE</scope>
    <source>
        <strain evidence="6">JCM 17810</strain>
    </source>
</reference>
<name>A0ABP8KWW5_9MICO</name>
<comment type="caution">
    <text evidence="6">The sequence shown here is derived from an EMBL/GenBank/DDBJ whole genome shotgun (WGS) entry which is preliminary data.</text>
</comment>
<feature type="region of interest" description="Disordered" evidence="4">
    <location>
        <begin position="174"/>
        <end position="200"/>
    </location>
</feature>
<dbReference type="PANTHER" id="PTHR42912">
    <property type="entry name" value="METHYLTRANSFERASE"/>
    <property type="match status" value="1"/>
</dbReference>
<sequence length="238" mass="25566">MKMTSTANVRILDQRSPQERERTFLPGTGKEWLLPFYDAFSRFAGIRALHRRAVTRAGITAGQVVLDVGCGTGNLALAVLDAVPGARVTGLDPDGRALRRAARKAVRRGVPLTLVQGYADRLPGAQASFDHVISSLAMHHVDDDGRTGFARDVARVLRPGGMVTILDFGGPGDGAGHGHGHAHRHGLRRRRTGSPHVSRNVDGSLAELLDAAGLRDARETEHLDHRSGPVTIVQARRA</sequence>
<feature type="domain" description="Methyltransferase" evidence="5">
    <location>
        <begin position="65"/>
        <end position="161"/>
    </location>
</feature>
<dbReference type="InterPro" id="IPR023576">
    <property type="entry name" value="UbiE/COQ5_MeTrFase_CS"/>
</dbReference>
<feature type="region of interest" description="Disordered" evidence="4">
    <location>
        <begin position="219"/>
        <end position="238"/>
    </location>
</feature>
<keyword evidence="3" id="KW-0949">S-adenosyl-L-methionine</keyword>
<evidence type="ECO:0000256" key="3">
    <source>
        <dbReference type="ARBA" id="ARBA00022691"/>
    </source>
</evidence>
<evidence type="ECO:0000256" key="2">
    <source>
        <dbReference type="ARBA" id="ARBA00022679"/>
    </source>
</evidence>
<proteinExistence type="predicted"/>
<organism evidence="6 8">
    <name type="scientific">Georgenia halophila</name>
    <dbReference type="NCBI Taxonomy" id="620889"/>
    <lineage>
        <taxon>Bacteria</taxon>
        <taxon>Bacillati</taxon>
        <taxon>Actinomycetota</taxon>
        <taxon>Actinomycetes</taxon>
        <taxon>Micrococcales</taxon>
        <taxon>Bogoriellaceae</taxon>
        <taxon>Georgenia</taxon>
    </lineage>
</organism>
<keyword evidence="1" id="KW-0489">Methyltransferase</keyword>
<keyword evidence="8" id="KW-1185">Reference proteome</keyword>
<dbReference type="Gene3D" id="3.40.50.150">
    <property type="entry name" value="Vaccinia Virus protein VP39"/>
    <property type="match status" value="1"/>
</dbReference>